<evidence type="ECO:0000256" key="5">
    <source>
        <dbReference type="ARBA" id="ARBA00023127"/>
    </source>
</evidence>
<dbReference type="EMBL" id="JAGKHQ010000019">
    <property type="protein sequence ID" value="KAG7482213.1"/>
    <property type="molecule type" value="Genomic_DNA"/>
</dbReference>
<feature type="domain" description="Cyclin C-terminal" evidence="13">
    <location>
        <begin position="390"/>
        <end position="512"/>
    </location>
</feature>
<name>A0AAV6Q4Z2_SOLSE</name>
<proteinExistence type="inferred from homology"/>
<gene>
    <name evidence="14" type="ORF">JOB18_016133</name>
</gene>
<dbReference type="InterPro" id="IPR004367">
    <property type="entry name" value="Cyclin_C-dom"/>
</dbReference>
<organism evidence="14 15">
    <name type="scientific">Solea senegalensis</name>
    <name type="common">Senegalese sole</name>
    <dbReference type="NCBI Taxonomy" id="28829"/>
    <lineage>
        <taxon>Eukaryota</taxon>
        <taxon>Metazoa</taxon>
        <taxon>Chordata</taxon>
        <taxon>Craniata</taxon>
        <taxon>Vertebrata</taxon>
        <taxon>Euteleostomi</taxon>
        <taxon>Actinopterygii</taxon>
        <taxon>Neopterygii</taxon>
        <taxon>Teleostei</taxon>
        <taxon>Neoteleostei</taxon>
        <taxon>Acanthomorphata</taxon>
        <taxon>Carangaria</taxon>
        <taxon>Pleuronectiformes</taxon>
        <taxon>Pleuronectoidei</taxon>
        <taxon>Soleidae</taxon>
        <taxon>Solea</taxon>
    </lineage>
</organism>
<evidence type="ECO:0000256" key="8">
    <source>
        <dbReference type="ARBA" id="ARBA00025821"/>
    </source>
</evidence>
<evidence type="ECO:0000256" key="7">
    <source>
        <dbReference type="ARBA" id="ARBA00023306"/>
    </source>
</evidence>
<dbReference type="PANTHER" id="PTHR10177">
    <property type="entry name" value="CYCLINS"/>
    <property type="match status" value="1"/>
</dbReference>
<evidence type="ECO:0000256" key="4">
    <source>
        <dbReference type="ARBA" id="ARBA00022618"/>
    </source>
</evidence>
<dbReference type="GO" id="GO:0051301">
    <property type="term" value="P:cell division"/>
    <property type="evidence" value="ECO:0007669"/>
    <property type="project" value="UniProtKB-KW"/>
</dbReference>
<dbReference type="InterPro" id="IPR048258">
    <property type="entry name" value="Cyclins_cyclin-box"/>
</dbReference>
<dbReference type="FunFam" id="1.10.472.10:FF:000024">
    <property type="entry name" value="G1/S-specific cyclin-E1"/>
    <property type="match status" value="1"/>
</dbReference>
<keyword evidence="15" id="KW-1185">Reference proteome</keyword>
<keyword evidence="5 9" id="KW-0195">Cyclin</keyword>
<keyword evidence="4" id="KW-0132">Cell division</keyword>
<dbReference type="InterPro" id="IPR013763">
    <property type="entry name" value="Cyclin-like_dom"/>
</dbReference>
<dbReference type="AlphaFoldDB" id="A0AAV6Q4Z2"/>
<comment type="similarity">
    <text evidence="2">Belongs to the cyclin family. Cyclin E subfamily.</text>
</comment>
<evidence type="ECO:0000256" key="10">
    <source>
        <dbReference type="SAM" id="MobiDB-lite"/>
    </source>
</evidence>
<dbReference type="SMART" id="SM00385">
    <property type="entry name" value="CYCLIN"/>
    <property type="match status" value="1"/>
</dbReference>
<keyword evidence="3" id="KW-0597">Phosphoprotein</keyword>
<evidence type="ECO:0000259" key="12">
    <source>
        <dbReference type="SMART" id="SM00385"/>
    </source>
</evidence>
<comment type="subcellular location">
    <subcellularLocation>
        <location evidence="1">Nucleus</location>
    </subcellularLocation>
</comment>
<keyword evidence="11" id="KW-1133">Transmembrane helix</keyword>
<evidence type="ECO:0000313" key="15">
    <source>
        <dbReference type="Proteomes" id="UP000693946"/>
    </source>
</evidence>
<dbReference type="Pfam" id="PF00134">
    <property type="entry name" value="Cyclin_N"/>
    <property type="match status" value="1"/>
</dbReference>
<evidence type="ECO:0000313" key="14">
    <source>
        <dbReference type="EMBL" id="KAG7482213.1"/>
    </source>
</evidence>
<reference evidence="14 15" key="1">
    <citation type="journal article" date="2021" name="Sci. Rep.">
        <title>Chromosome anchoring in Senegalese sole (Solea senegalensis) reveals sex-associated markers and genome rearrangements in flatfish.</title>
        <authorList>
            <person name="Guerrero-Cozar I."/>
            <person name="Gomez-Garrido J."/>
            <person name="Berbel C."/>
            <person name="Martinez-Blanch J.F."/>
            <person name="Alioto T."/>
            <person name="Claros M.G."/>
            <person name="Gagnaire P.A."/>
            <person name="Manchado M."/>
        </authorList>
    </citation>
    <scope>NUCLEOTIDE SEQUENCE [LARGE SCALE GENOMIC DNA]</scope>
    <source>
        <strain evidence="14">Sse05_10M</strain>
    </source>
</reference>
<dbReference type="SMART" id="SM01332">
    <property type="entry name" value="Cyclin_C"/>
    <property type="match status" value="1"/>
</dbReference>
<evidence type="ECO:0000256" key="9">
    <source>
        <dbReference type="RuleBase" id="RU000383"/>
    </source>
</evidence>
<comment type="subunit">
    <text evidence="8">Interacts with the CDK1 protein kinase to form a serine/threonine kinase holoenzyme complex also known as maturation promoting factor (MPF). The cyclin subunit imparts substrate specificity to the complex.</text>
</comment>
<feature type="transmembrane region" description="Helical" evidence="11">
    <location>
        <begin position="46"/>
        <end position="63"/>
    </location>
</feature>
<feature type="domain" description="Cyclin-like" evidence="12">
    <location>
        <begin position="296"/>
        <end position="381"/>
    </location>
</feature>
<dbReference type="InterPro" id="IPR006671">
    <property type="entry name" value="Cyclin_N"/>
</dbReference>
<keyword evidence="11" id="KW-0472">Membrane</keyword>
<dbReference type="InterPro" id="IPR039361">
    <property type="entry name" value="Cyclin"/>
</dbReference>
<accession>A0AAV6Q4Z2</accession>
<evidence type="ECO:0000256" key="3">
    <source>
        <dbReference type="ARBA" id="ARBA00022553"/>
    </source>
</evidence>
<evidence type="ECO:0000256" key="6">
    <source>
        <dbReference type="ARBA" id="ARBA00023242"/>
    </source>
</evidence>
<keyword evidence="7" id="KW-0131">Cell cycle</keyword>
<comment type="caution">
    <text evidence="14">The sequence shown here is derived from an EMBL/GenBank/DDBJ whole genome shotgun (WGS) entry which is preliminary data.</text>
</comment>
<evidence type="ECO:0000259" key="13">
    <source>
        <dbReference type="SMART" id="SM01332"/>
    </source>
</evidence>
<keyword evidence="11" id="KW-0812">Transmembrane</keyword>
<dbReference type="PROSITE" id="PS00292">
    <property type="entry name" value="CYCLINS"/>
    <property type="match status" value="1"/>
</dbReference>
<dbReference type="GO" id="GO:0005634">
    <property type="term" value="C:nucleus"/>
    <property type="evidence" value="ECO:0007669"/>
    <property type="project" value="UniProtKB-SubCell"/>
</dbReference>
<dbReference type="Pfam" id="PF02984">
    <property type="entry name" value="Cyclin_C"/>
    <property type="match status" value="1"/>
</dbReference>
<keyword evidence="6" id="KW-0539">Nucleus</keyword>
<evidence type="ECO:0000256" key="11">
    <source>
        <dbReference type="SAM" id="Phobius"/>
    </source>
</evidence>
<evidence type="ECO:0000256" key="2">
    <source>
        <dbReference type="ARBA" id="ARBA00007143"/>
    </source>
</evidence>
<evidence type="ECO:0000256" key="1">
    <source>
        <dbReference type="ARBA" id="ARBA00004123"/>
    </source>
</evidence>
<dbReference type="Proteomes" id="UP000693946">
    <property type="component" value="Linkage Group LG7"/>
</dbReference>
<sequence length="581" mass="66399">MCDVWLHGRRCEQTTLSTVLISDGDATTERFVKISHTFCSFVKRKHFFFFFFVFFVSCVKAALRAAERGRYGYFSGVWQRGHDGDGDDDHKNKNKRGKDFYTTSTFYFVSFFLLLLVDTSELQGHNSLEVCSEVLTSSPQSIMRGKWEEDAEQKSVAPEAAQENTVRPRKRKADVAIYLQDVDEEVAEMTRKKQRDCEQVWSPGAGCRSPHRWIPTPDQEEDQPVTLINAGGFPLYNFSNVFATPVHCAPLPALCWASKDVVWSNMLAKDKTYTRDVHVMDKHPHLQPKMRAILLDWLMEVCEVYKLHRETYHLAQDYFDRFMATQRNVFKSTLQLIGITCLFIAAKVEEMYPPKVHQFAYVTDEACTEDEILSMEIIIMKELQWSLSPQTPVSWLNVYMQVAYLKETDDLLIPRYPQATFTQIAELLDLCMLDVRSLEFSNGVLAAAALFHFSSLELVENVSALKRAELEECVRWMVPFAMALREIGGLPMKTFAGIPADDMHNIQVHAPYLSWMEKASSYQEAELERHSSCAVPSGVLTPPLSIEKSEELAGAPLPKVLPRMQTAASPRQPSPERRDDH</sequence>
<protein>
    <submittedName>
        <fullName evidence="14">G1/S-specific cyclin-E1</fullName>
    </submittedName>
</protein>
<feature type="region of interest" description="Disordered" evidence="10">
    <location>
        <begin position="551"/>
        <end position="581"/>
    </location>
</feature>